<dbReference type="RefSeq" id="WP_189443650.1">
    <property type="nucleotide sequence ID" value="NZ_BMZI01000002.1"/>
</dbReference>
<organism evidence="11 12">
    <name type="scientific">Salinicola rhizosphaerae</name>
    <dbReference type="NCBI Taxonomy" id="1443141"/>
    <lineage>
        <taxon>Bacteria</taxon>
        <taxon>Pseudomonadati</taxon>
        <taxon>Pseudomonadota</taxon>
        <taxon>Gammaproteobacteria</taxon>
        <taxon>Oceanospirillales</taxon>
        <taxon>Halomonadaceae</taxon>
        <taxon>Salinicola</taxon>
    </lineage>
</organism>
<proteinExistence type="inferred from homology"/>
<keyword evidence="6" id="KW-0067">ATP-binding</keyword>
<dbReference type="SUPFAM" id="SSF52317">
    <property type="entry name" value="Class I glutamine amidotransferase-like"/>
    <property type="match status" value="1"/>
</dbReference>
<keyword evidence="12" id="KW-1185">Reference proteome</keyword>
<comment type="caution">
    <text evidence="11">The sequence shown here is derived from an EMBL/GenBank/DDBJ whole genome shotgun (WGS) entry which is preliminary data.</text>
</comment>
<dbReference type="EC" id="6.3.4.2" evidence="3"/>
<gene>
    <name evidence="11" type="ORF">GCM10009038_11230</name>
</gene>
<evidence type="ECO:0000256" key="9">
    <source>
        <dbReference type="ARBA" id="ARBA00047781"/>
    </source>
</evidence>
<evidence type="ECO:0000256" key="1">
    <source>
        <dbReference type="ARBA" id="ARBA00005171"/>
    </source>
</evidence>
<evidence type="ECO:0000313" key="11">
    <source>
        <dbReference type="EMBL" id="GHB14570.1"/>
    </source>
</evidence>
<dbReference type="Pfam" id="PF00117">
    <property type="entry name" value="GATase"/>
    <property type="match status" value="1"/>
</dbReference>
<keyword evidence="8" id="KW-0665">Pyrimidine biosynthesis</keyword>
<feature type="domain" description="Glutamine amidotransferase" evidence="10">
    <location>
        <begin position="212"/>
        <end position="382"/>
    </location>
</feature>
<dbReference type="Proteomes" id="UP000646745">
    <property type="component" value="Unassembled WGS sequence"/>
</dbReference>
<keyword evidence="7" id="KW-0315">Glutamine amidotransferase</keyword>
<dbReference type="InterPro" id="IPR029062">
    <property type="entry name" value="Class_I_gatase-like"/>
</dbReference>
<name>A0ABQ3DV77_9GAMM</name>
<accession>A0ABQ3DV77</accession>
<keyword evidence="4" id="KW-0436">Ligase</keyword>
<dbReference type="PROSITE" id="PS51273">
    <property type="entry name" value="GATASE_TYPE_1"/>
    <property type="match status" value="1"/>
</dbReference>
<dbReference type="InterPro" id="IPR017926">
    <property type="entry name" value="GATASE"/>
</dbReference>
<dbReference type="PANTHER" id="PTHR11550:SF0">
    <property type="entry name" value="CTP SYNTHASE-RELATED"/>
    <property type="match status" value="1"/>
</dbReference>
<protein>
    <recommendedName>
        <fullName evidence="3">CTP synthase (glutamine hydrolyzing)</fullName>
        <ecNumber evidence="3">6.3.4.2</ecNumber>
    </recommendedName>
</protein>
<dbReference type="Gene3D" id="3.40.50.880">
    <property type="match status" value="1"/>
</dbReference>
<evidence type="ECO:0000256" key="2">
    <source>
        <dbReference type="ARBA" id="ARBA00007533"/>
    </source>
</evidence>
<evidence type="ECO:0000259" key="10">
    <source>
        <dbReference type="Pfam" id="PF00117"/>
    </source>
</evidence>
<comment type="pathway">
    <text evidence="1">Pyrimidine metabolism; CTP biosynthesis via de novo pathway; CTP from UDP: step 2/2.</text>
</comment>
<dbReference type="PANTHER" id="PTHR11550">
    <property type="entry name" value="CTP SYNTHASE"/>
    <property type="match status" value="1"/>
</dbReference>
<evidence type="ECO:0000256" key="7">
    <source>
        <dbReference type="ARBA" id="ARBA00022962"/>
    </source>
</evidence>
<evidence type="ECO:0000256" key="5">
    <source>
        <dbReference type="ARBA" id="ARBA00022741"/>
    </source>
</evidence>
<dbReference type="EMBL" id="BMZI01000002">
    <property type="protein sequence ID" value="GHB14570.1"/>
    <property type="molecule type" value="Genomic_DNA"/>
</dbReference>
<evidence type="ECO:0000256" key="4">
    <source>
        <dbReference type="ARBA" id="ARBA00022598"/>
    </source>
</evidence>
<keyword evidence="5" id="KW-0547">Nucleotide-binding</keyword>
<evidence type="ECO:0000256" key="8">
    <source>
        <dbReference type="ARBA" id="ARBA00022975"/>
    </source>
</evidence>
<dbReference type="InterPro" id="IPR004468">
    <property type="entry name" value="CTP_synthase"/>
</dbReference>
<evidence type="ECO:0000313" key="12">
    <source>
        <dbReference type="Proteomes" id="UP000646745"/>
    </source>
</evidence>
<evidence type="ECO:0000256" key="6">
    <source>
        <dbReference type="ARBA" id="ARBA00022840"/>
    </source>
</evidence>
<evidence type="ECO:0000256" key="3">
    <source>
        <dbReference type="ARBA" id="ARBA00012291"/>
    </source>
</evidence>
<comment type="catalytic activity">
    <reaction evidence="9">
        <text>UTP + L-glutamine + ATP + H2O = CTP + L-glutamate + ADP + phosphate + 2 H(+)</text>
        <dbReference type="Rhea" id="RHEA:26426"/>
        <dbReference type="ChEBI" id="CHEBI:15377"/>
        <dbReference type="ChEBI" id="CHEBI:15378"/>
        <dbReference type="ChEBI" id="CHEBI:29985"/>
        <dbReference type="ChEBI" id="CHEBI:30616"/>
        <dbReference type="ChEBI" id="CHEBI:37563"/>
        <dbReference type="ChEBI" id="CHEBI:43474"/>
        <dbReference type="ChEBI" id="CHEBI:46398"/>
        <dbReference type="ChEBI" id="CHEBI:58359"/>
        <dbReference type="ChEBI" id="CHEBI:456216"/>
        <dbReference type="EC" id="6.3.4.2"/>
    </reaction>
</comment>
<sequence length="398" mass="42909">MRAIVFRASPAPDADPTPAESALALTLRGVALFAERYTKGACRIVLPWRALADDASPAPWYQHISADGQRLHNHVTALERARLDYAIGSAGESAVGSGDSLTLHAERVSDELGERRSIAVEPTATGLRLRAGDWHATAALDPFVRDRWPETSRPEPATPSRPYRLSIAGEVEHLQEIYPAVLAAIGDAADAIGLNIALRIVSPRELTLAKAESLVAESDGLLLPGGCDNSQIDGQILLAAAALARDLPTLGLCFGMQSMATALIRQRLGVTGAHLEEVNPAATTLAISRLSSMQPRLGDRRVDLLEGSRAADAYGATRAVERMNHRFGLDAHWWEPLRRAGVIVSGRGRDAPHIADILEVKDRRFYLGVQGHPELRSRPDLPHPALVAWLRALSSTSN</sequence>
<reference evidence="12" key="1">
    <citation type="journal article" date="2019" name="Int. J. Syst. Evol. Microbiol.">
        <title>The Global Catalogue of Microorganisms (GCM) 10K type strain sequencing project: providing services to taxonomists for standard genome sequencing and annotation.</title>
        <authorList>
            <consortium name="The Broad Institute Genomics Platform"/>
            <consortium name="The Broad Institute Genome Sequencing Center for Infectious Disease"/>
            <person name="Wu L."/>
            <person name="Ma J."/>
        </authorList>
    </citation>
    <scope>NUCLEOTIDE SEQUENCE [LARGE SCALE GENOMIC DNA]</scope>
    <source>
        <strain evidence="12">KCTC 32998</strain>
    </source>
</reference>
<comment type="similarity">
    <text evidence="2">Belongs to the CTP synthase family.</text>
</comment>